<dbReference type="HOGENOM" id="CLU_2127045_0_0_1"/>
<gene>
    <name evidence="1" type="ORF">GLOINDRAFT_84015</name>
</gene>
<dbReference type="AlphaFoldDB" id="U9UJ84"/>
<accession>U9UJ84</accession>
<feature type="non-terminal residue" evidence="1">
    <location>
        <position position="1"/>
    </location>
</feature>
<proteinExistence type="predicted"/>
<evidence type="ECO:0000313" key="1">
    <source>
        <dbReference type="EMBL" id="ESA20450.1"/>
    </source>
</evidence>
<reference evidence="1" key="1">
    <citation type="submission" date="2013-07" db="EMBL/GenBank/DDBJ databases">
        <title>The genome of an arbuscular mycorrhizal fungus provides insights into the evolution of the oldest plant symbiosis.</title>
        <authorList>
            <consortium name="DOE Joint Genome Institute"/>
            <person name="Tisserant E."/>
            <person name="Malbreil M."/>
            <person name="Kuo A."/>
            <person name="Kohler A."/>
            <person name="Symeonidi A."/>
            <person name="Balestrini R."/>
            <person name="Charron P."/>
            <person name="Duensing N."/>
            <person name="Frei-dit-Frey N."/>
            <person name="Gianinazzi-Pearson V."/>
            <person name="Gilbert B."/>
            <person name="Handa Y."/>
            <person name="Hijri M."/>
            <person name="Kaul R."/>
            <person name="Kawaguchi M."/>
            <person name="Krajinski F."/>
            <person name="Lammers P."/>
            <person name="Lapierre D."/>
            <person name="Masclaux F.G."/>
            <person name="Murat C."/>
            <person name="Morin E."/>
            <person name="Ndikumana S."/>
            <person name="Pagni M."/>
            <person name="Petitpierre D."/>
            <person name="Requena N."/>
            <person name="Rosikiewicz P."/>
            <person name="Riley R."/>
            <person name="Saito K."/>
            <person name="San Clemente H."/>
            <person name="Shapiro H."/>
            <person name="van Tuinen D."/>
            <person name="Becard G."/>
            <person name="Bonfante P."/>
            <person name="Paszkowski U."/>
            <person name="Shachar-Hill Y."/>
            <person name="Young J.P."/>
            <person name="Sanders I.R."/>
            <person name="Henrissat B."/>
            <person name="Rensing S.A."/>
            <person name="Grigoriev I.V."/>
            <person name="Corradi N."/>
            <person name="Roux C."/>
            <person name="Martin F."/>
        </authorList>
    </citation>
    <scope>NUCLEOTIDE SEQUENCE</scope>
    <source>
        <strain evidence="1">DAOM 197198</strain>
    </source>
</reference>
<sequence length="114" mass="12799">GEDEYQRYHQRKYVLRKRNTKFILQEGIGANEGAVGKRVETGIVGTEGVTGGQEIFIIYLQTLAMVITRLSMIISKIVRFVSIMVASINMVSSGSQDLNLNQEYWLAPCQGWKG</sequence>
<name>U9UJ84_RHIID</name>
<dbReference type="EMBL" id="KI277310">
    <property type="protein sequence ID" value="ESA20450.1"/>
    <property type="molecule type" value="Genomic_DNA"/>
</dbReference>
<protein>
    <submittedName>
        <fullName evidence="1">Uncharacterized protein</fullName>
    </submittedName>
</protein>
<organism evidence="1">
    <name type="scientific">Rhizophagus irregularis (strain DAOM 181602 / DAOM 197198 / MUCL 43194)</name>
    <name type="common">Arbuscular mycorrhizal fungus</name>
    <name type="synonym">Glomus intraradices</name>
    <dbReference type="NCBI Taxonomy" id="747089"/>
    <lineage>
        <taxon>Eukaryota</taxon>
        <taxon>Fungi</taxon>
        <taxon>Fungi incertae sedis</taxon>
        <taxon>Mucoromycota</taxon>
        <taxon>Glomeromycotina</taxon>
        <taxon>Glomeromycetes</taxon>
        <taxon>Glomerales</taxon>
        <taxon>Glomeraceae</taxon>
        <taxon>Rhizophagus</taxon>
    </lineage>
</organism>